<organism evidence="2">
    <name type="scientific">Rhizophora mucronata</name>
    <name type="common">Asiatic mangrove</name>
    <dbReference type="NCBI Taxonomy" id="61149"/>
    <lineage>
        <taxon>Eukaryota</taxon>
        <taxon>Viridiplantae</taxon>
        <taxon>Streptophyta</taxon>
        <taxon>Embryophyta</taxon>
        <taxon>Tracheophyta</taxon>
        <taxon>Spermatophyta</taxon>
        <taxon>Magnoliopsida</taxon>
        <taxon>eudicotyledons</taxon>
        <taxon>Gunneridae</taxon>
        <taxon>Pentapetalae</taxon>
        <taxon>rosids</taxon>
        <taxon>fabids</taxon>
        <taxon>Malpighiales</taxon>
        <taxon>Rhizophoraceae</taxon>
        <taxon>Rhizophora</taxon>
    </lineage>
</organism>
<dbReference type="EMBL" id="GGEC01019012">
    <property type="protein sequence ID" value="MBW99495.1"/>
    <property type="molecule type" value="Transcribed_RNA"/>
</dbReference>
<feature type="transmembrane region" description="Helical" evidence="1">
    <location>
        <begin position="12"/>
        <end position="33"/>
    </location>
</feature>
<keyword evidence="1" id="KW-0472">Membrane</keyword>
<protein>
    <submittedName>
        <fullName evidence="2">Uncharacterized protein</fullName>
    </submittedName>
</protein>
<name>A0A2P2K1A1_RHIMU</name>
<proteinExistence type="predicted"/>
<dbReference type="AlphaFoldDB" id="A0A2P2K1A1"/>
<keyword evidence="1" id="KW-0812">Transmembrane</keyword>
<evidence type="ECO:0000313" key="2">
    <source>
        <dbReference type="EMBL" id="MBW99495.1"/>
    </source>
</evidence>
<reference evidence="2" key="1">
    <citation type="submission" date="2018-02" db="EMBL/GenBank/DDBJ databases">
        <title>Rhizophora mucronata_Transcriptome.</title>
        <authorList>
            <person name="Meera S.P."/>
            <person name="Sreeshan A."/>
            <person name="Augustine A."/>
        </authorList>
    </citation>
    <scope>NUCLEOTIDE SEQUENCE</scope>
    <source>
        <tissue evidence="2">Leaf</tissue>
    </source>
</reference>
<accession>A0A2P2K1A1</accession>
<keyword evidence="1" id="KW-1133">Transmembrane helix</keyword>
<sequence>MNEGVSPQLGLSMILLKVFLLALSEYLALILLFP</sequence>
<evidence type="ECO:0000256" key="1">
    <source>
        <dbReference type="SAM" id="Phobius"/>
    </source>
</evidence>